<dbReference type="Proteomes" id="UP000198900">
    <property type="component" value="Unassembled WGS sequence"/>
</dbReference>
<dbReference type="AlphaFoldDB" id="A0A7Z7FF35"/>
<comment type="caution">
    <text evidence="2">The sequence shown here is derived from an EMBL/GenBank/DDBJ whole genome shotgun (WGS) entry which is preliminary data.</text>
</comment>
<name>A0A7Z7FF35_9BURK</name>
<feature type="transmembrane region" description="Helical" evidence="1">
    <location>
        <begin position="60"/>
        <end position="77"/>
    </location>
</feature>
<evidence type="ECO:0000313" key="3">
    <source>
        <dbReference type="Proteomes" id="UP000198900"/>
    </source>
</evidence>
<evidence type="ECO:0000313" key="2">
    <source>
        <dbReference type="EMBL" id="SDH25968.1"/>
    </source>
</evidence>
<accession>A0A7Z7FF35</accession>
<gene>
    <name evidence="2" type="ORF">SAMN04487926_103114</name>
</gene>
<keyword evidence="1" id="KW-1133">Transmembrane helix</keyword>
<sequence>MFHWGVANNGSAGIGYCSKHSDIRPRLNRPGRRAREGLSPNFYGDARCLSQLERRSRKQLGYGAIGLLAFLIVLKFFQLP</sequence>
<reference evidence="2" key="1">
    <citation type="submission" date="2016-10" db="EMBL/GenBank/DDBJ databases">
        <authorList>
            <person name="Varghese N."/>
            <person name="Submissions S."/>
        </authorList>
    </citation>
    <scope>NUCLEOTIDE SEQUENCE [LARGE SCALE GENOMIC DNA]</scope>
    <source>
        <strain evidence="2">YR281</strain>
    </source>
</reference>
<keyword evidence="1" id="KW-0812">Transmembrane</keyword>
<dbReference type="EMBL" id="FNDI01000003">
    <property type="protein sequence ID" value="SDH25968.1"/>
    <property type="molecule type" value="Genomic_DNA"/>
</dbReference>
<proteinExistence type="predicted"/>
<keyword evidence="3" id="KW-1185">Reference proteome</keyword>
<protein>
    <submittedName>
        <fullName evidence="2">Uncharacterized protein</fullName>
    </submittedName>
</protein>
<keyword evidence="1" id="KW-0472">Membrane</keyword>
<organism evidence="2 3">
    <name type="scientific">Paraburkholderia steynii</name>
    <dbReference type="NCBI Taxonomy" id="1245441"/>
    <lineage>
        <taxon>Bacteria</taxon>
        <taxon>Pseudomonadati</taxon>
        <taxon>Pseudomonadota</taxon>
        <taxon>Betaproteobacteria</taxon>
        <taxon>Burkholderiales</taxon>
        <taxon>Burkholderiaceae</taxon>
        <taxon>Paraburkholderia</taxon>
    </lineage>
</organism>
<evidence type="ECO:0000256" key="1">
    <source>
        <dbReference type="SAM" id="Phobius"/>
    </source>
</evidence>